<dbReference type="EMBL" id="QFVT01000002">
    <property type="protein sequence ID" value="PYC48695.1"/>
    <property type="molecule type" value="Genomic_DNA"/>
</dbReference>
<comment type="caution">
    <text evidence="1">The sequence shown here is derived from an EMBL/GenBank/DDBJ whole genome shotgun (WGS) entry which is preliminary data.</text>
</comment>
<sequence length="309" mass="33493">MASTWPPEPARPYHLLDGINHSNVVYAPKLKPSFAEFSPVTDTPEHDDIAACAAQVARADPERFAATMAAPVALRPALFALYAFNTEVARAPWVTQESMIAEMRLQWWRDALEEIGAQGQGGPLRRHEVVTPLAKVLASPEAALLDDLVLARRWDIYRDPFEDETAFHTHIEQTGGILMRVAATMAHGAPLTPEAAQAATDAGYAAGLAAWLRAIPALEKAGRVPLVDGRPEAIAGLANDGLNRLNASRLGRRHMSKPARAAMLPAWLAAPVLQQAAKEPARVAQGALGLSDFAQKARLMRCAMTGRWW</sequence>
<dbReference type="InterPro" id="IPR008949">
    <property type="entry name" value="Isoprenoid_synthase_dom_sf"/>
</dbReference>
<dbReference type="RefSeq" id="WP_110794279.1">
    <property type="nucleotide sequence ID" value="NZ_KZ826481.1"/>
</dbReference>
<dbReference type="AlphaFoldDB" id="A0A2V4MPR8"/>
<evidence type="ECO:0000313" key="2">
    <source>
        <dbReference type="Proteomes" id="UP000248012"/>
    </source>
</evidence>
<name>A0A2V4MPR8_9RHOB</name>
<protein>
    <submittedName>
        <fullName evidence="1">Phytoene synthase</fullName>
    </submittedName>
</protein>
<dbReference type="OrthoDB" id="9814909at2"/>
<accession>A0A2V4MPR8</accession>
<gene>
    <name evidence="1" type="ORF">DI396_00825</name>
</gene>
<dbReference type="InterPro" id="IPR002060">
    <property type="entry name" value="Squ/phyt_synthse"/>
</dbReference>
<dbReference type="SUPFAM" id="SSF48576">
    <property type="entry name" value="Terpenoid synthases"/>
    <property type="match status" value="1"/>
</dbReference>
<dbReference type="Pfam" id="PF00494">
    <property type="entry name" value="SQS_PSY"/>
    <property type="match status" value="1"/>
</dbReference>
<keyword evidence="2" id="KW-1185">Reference proteome</keyword>
<reference evidence="1 2" key="1">
    <citation type="submission" date="2018-05" db="EMBL/GenBank/DDBJ databases">
        <title>Oceanovita maritima gen. nov., sp. nov., a marine bacterium in the family Rhodobacteraceae isolated from surface seawater of Lundu port Xiamen, China.</title>
        <authorList>
            <person name="Hetharua B.H."/>
            <person name="Min D."/>
            <person name="Liao H."/>
            <person name="Tian Y."/>
        </authorList>
    </citation>
    <scope>NUCLEOTIDE SEQUENCE [LARGE SCALE GENOMIC DNA]</scope>
    <source>
        <strain evidence="1 2">FSX-11</strain>
    </source>
</reference>
<evidence type="ECO:0000313" key="1">
    <source>
        <dbReference type="EMBL" id="PYC48695.1"/>
    </source>
</evidence>
<organism evidence="1 2">
    <name type="scientific">Litorivita pollutaquae</name>
    <dbReference type="NCBI Taxonomy" id="2200892"/>
    <lineage>
        <taxon>Bacteria</taxon>
        <taxon>Pseudomonadati</taxon>
        <taxon>Pseudomonadota</taxon>
        <taxon>Alphaproteobacteria</taxon>
        <taxon>Rhodobacterales</taxon>
        <taxon>Paracoccaceae</taxon>
        <taxon>Litorivita</taxon>
    </lineage>
</organism>
<proteinExistence type="predicted"/>
<dbReference type="Proteomes" id="UP000248012">
    <property type="component" value="Unassembled WGS sequence"/>
</dbReference>
<dbReference type="Gene3D" id="1.10.600.10">
    <property type="entry name" value="Farnesyl Diphosphate Synthase"/>
    <property type="match status" value="1"/>
</dbReference>